<reference evidence="2" key="1">
    <citation type="submission" date="2020-05" db="EMBL/GenBank/DDBJ databases">
        <authorList>
            <person name="Chiriac C."/>
            <person name="Salcher M."/>
            <person name="Ghai R."/>
            <person name="Kavagutti S V."/>
        </authorList>
    </citation>
    <scope>NUCLEOTIDE SEQUENCE</scope>
</reference>
<evidence type="ECO:0000313" key="2">
    <source>
        <dbReference type="EMBL" id="CAB4625434.1"/>
    </source>
</evidence>
<gene>
    <name evidence="2" type="ORF">UFOPK1939_00896</name>
</gene>
<organism evidence="2">
    <name type="scientific">freshwater metagenome</name>
    <dbReference type="NCBI Taxonomy" id="449393"/>
    <lineage>
        <taxon>unclassified sequences</taxon>
        <taxon>metagenomes</taxon>
        <taxon>ecological metagenomes</taxon>
    </lineage>
</organism>
<dbReference type="InterPro" id="IPR010380">
    <property type="entry name" value="DUF975"/>
</dbReference>
<dbReference type="AlphaFoldDB" id="A0A6J6ILT7"/>
<proteinExistence type="predicted"/>
<dbReference type="EMBL" id="CAEZVF010000141">
    <property type="protein sequence ID" value="CAB4625434.1"/>
    <property type="molecule type" value="Genomic_DNA"/>
</dbReference>
<name>A0A6J6ILT7_9ZZZZ</name>
<accession>A0A6J6ILT7</accession>
<feature type="transmembrane region" description="Helical" evidence="1">
    <location>
        <begin position="80"/>
        <end position="101"/>
    </location>
</feature>
<dbReference type="PANTHER" id="PTHR40076:SF1">
    <property type="entry name" value="MEMBRANE PROTEIN"/>
    <property type="match status" value="1"/>
</dbReference>
<protein>
    <submittedName>
        <fullName evidence="2">Unannotated protein</fullName>
    </submittedName>
</protein>
<feature type="transmembrane region" description="Helical" evidence="1">
    <location>
        <begin position="121"/>
        <end position="153"/>
    </location>
</feature>
<evidence type="ECO:0000256" key="1">
    <source>
        <dbReference type="SAM" id="Phobius"/>
    </source>
</evidence>
<sequence length="232" mass="24107">MDIGAAFSWAINKFGSNAVILIALAAVVFVIRFVGSMAQKGILNSLTGGSCNNTIVVDGQSIVTNGPCVASFATSITASLLTAIVFGVLAWIATIGIYRAALKTTQGQTPGFDNLTTGENLGKYIAVAIVHGLLIGIGLVLCVIPGIIAAFLFQLAPFYALDKGMSVGDALKASYEAATKNFVPVLLMTIISAITALVGSFLFGILTLVALPFAALFIANVYRQLNREEIAA</sequence>
<dbReference type="PANTHER" id="PTHR40076">
    <property type="entry name" value="MEMBRANE PROTEIN-RELATED"/>
    <property type="match status" value="1"/>
</dbReference>
<keyword evidence="1" id="KW-0472">Membrane</keyword>
<keyword evidence="1" id="KW-1133">Transmembrane helix</keyword>
<keyword evidence="1" id="KW-0812">Transmembrane</keyword>
<feature type="transmembrane region" description="Helical" evidence="1">
    <location>
        <begin position="14"/>
        <end position="35"/>
    </location>
</feature>
<feature type="transmembrane region" description="Helical" evidence="1">
    <location>
        <begin position="205"/>
        <end position="222"/>
    </location>
</feature>